<dbReference type="InterPro" id="IPR022742">
    <property type="entry name" value="Hydrolase_4"/>
</dbReference>
<gene>
    <name evidence="3" type="ORF">SERN_0707</name>
</gene>
<protein>
    <submittedName>
        <fullName evidence="3">Lysophospholipase</fullName>
    </submittedName>
</protein>
<dbReference type="InterPro" id="IPR051044">
    <property type="entry name" value="MAG_DAG_Lipase"/>
</dbReference>
<dbReference type="InterPro" id="IPR029058">
    <property type="entry name" value="AB_hydrolase_fold"/>
</dbReference>
<feature type="domain" description="Serine aminopeptidase S33" evidence="2">
    <location>
        <begin position="147"/>
        <end position="351"/>
    </location>
</feature>
<evidence type="ECO:0000259" key="2">
    <source>
        <dbReference type="Pfam" id="PF12146"/>
    </source>
</evidence>
<sequence length="421" mass="46605">MRLGRVSWTDIGGPPRRCGGVRWVPSFGAPVASGWRPGRAGRDDSPLPTGHDGPMRRRGPAPLARVGEAIEVIRDARLAPDVDPDAEWPDPPPTDRWETDVLGRGHEALTLPLADDFEGEVVTTLVRYRPEIDPGRVTMPGVVTPRVRRVVLYLHGWSDYFFNHELGPFWLDNEAAFYAIDLRKYGRSLRRHQSAGYVDRLETYAEDIEAALAVVAQEHPGLPVTLMAHSTGGLTVSLWAHHNPGRVTGLVLVSPWLETQGSSVVRTLSTPLVTELAKNFPLRLTPQIDLGFYNRTISDLHDGEWSLVAPWRPSRSFPARYGWLAAVLRGHARVAKGLDVDVPVLVLRSQKSLISPVWDDAMTTSDIVIEVDVIAERALRIARNVTVATVPDAIHDVLLSKRPVRDVAYAHIGRWAAGYLP</sequence>
<accession>A0A4Z1E349</accession>
<dbReference type="AlphaFoldDB" id="A0A4Z1E349"/>
<dbReference type="Proteomes" id="UP000297318">
    <property type="component" value="Unassembled WGS sequence"/>
</dbReference>
<dbReference type="Pfam" id="PF12146">
    <property type="entry name" value="Hydrolase_4"/>
    <property type="match status" value="1"/>
</dbReference>
<evidence type="ECO:0000313" key="3">
    <source>
        <dbReference type="EMBL" id="TGO06515.1"/>
    </source>
</evidence>
<dbReference type="EMBL" id="RHPJ01000001">
    <property type="protein sequence ID" value="TGO06515.1"/>
    <property type="molecule type" value="Genomic_DNA"/>
</dbReference>
<proteinExistence type="predicted"/>
<reference evidence="3 4" key="1">
    <citation type="submission" date="2018-11" db="EMBL/GenBank/DDBJ databases">
        <title>Complete genome sequencing of the Actinobacteria Serinibacter sp. K3-2.</title>
        <authorList>
            <person name="Rakitin A.L."/>
            <person name="Beletsky A.V."/>
            <person name="Mardanov A.V."/>
            <person name="Ravin N.V."/>
            <person name="Gromova A.S."/>
            <person name="Filippova S.N."/>
            <person name="Gal'Chenko V.F."/>
        </authorList>
    </citation>
    <scope>NUCLEOTIDE SEQUENCE [LARGE SCALE GENOMIC DNA]</scope>
    <source>
        <strain evidence="3 4">K3-2</strain>
    </source>
</reference>
<organism evidence="3 4">
    <name type="scientific">Serinibacter arcticus</name>
    <dbReference type="NCBI Taxonomy" id="1655435"/>
    <lineage>
        <taxon>Bacteria</taxon>
        <taxon>Bacillati</taxon>
        <taxon>Actinomycetota</taxon>
        <taxon>Actinomycetes</taxon>
        <taxon>Micrococcales</taxon>
        <taxon>Beutenbergiaceae</taxon>
        <taxon>Serinibacter</taxon>
    </lineage>
</organism>
<feature type="region of interest" description="Disordered" evidence="1">
    <location>
        <begin position="32"/>
        <end position="60"/>
    </location>
</feature>
<dbReference type="Gene3D" id="3.40.50.1820">
    <property type="entry name" value="alpha/beta hydrolase"/>
    <property type="match status" value="1"/>
</dbReference>
<dbReference type="PANTHER" id="PTHR11614">
    <property type="entry name" value="PHOSPHOLIPASE-RELATED"/>
    <property type="match status" value="1"/>
</dbReference>
<dbReference type="SUPFAM" id="SSF53474">
    <property type="entry name" value="alpha/beta-Hydrolases"/>
    <property type="match status" value="1"/>
</dbReference>
<comment type="caution">
    <text evidence="3">The sequence shown here is derived from an EMBL/GenBank/DDBJ whole genome shotgun (WGS) entry which is preliminary data.</text>
</comment>
<evidence type="ECO:0000313" key="4">
    <source>
        <dbReference type="Proteomes" id="UP000297318"/>
    </source>
</evidence>
<evidence type="ECO:0000256" key="1">
    <source>
        <dbReference type="SAM" id="MobiDB-lite"/>
    </source>
</evidence>
<name>A0A4Z1E349_9MICO</name>
<keyword evidence="4" id="KW-1185">Reference proteome</keyword>